<dbReference type="InterPro" id="IPR001967">
    <property type="entry name" value="Peptidase_S11_N"/>
</dbReference>
<dbReference type="InterPro" id="IPR012338">
    <property type="entry name" value="Beta-lactam/transpept-like"/>
</dbReference>
<evidence type="ECO:0000256" key="5">
    <source>
        <dbReference type="ARBA" id="ARBA00022984"/>
    </source>
</evidence>
<accession>B8DKB4</accession>
<protein>
    <submittedName>
        <fullName evidence="12">Serine-type D-Ala-D-Ala carboxypeptidase</fullName>
        <ecNumber evidence="12">3.4.16.4</ecNumber>
    </submittedName>
</protein>
<feature type="active site" evidence="7">
    <location>
        <position position="166"/>
    </location>
</feature>
<comment type="similarity">
    <text evidence="1 9">Belongs to the peptidase S11 family.</text>
</comment>
<gene>
    <name evidence="12" type="ordered locus">DvMF_1122</name>
</gene>
<keyword evidence="5" id="KW-0573">Peptidoglycan synthesis</keyword>
<evidence type="ECO:0000256" key="6">
    <source>
        <dbReference type="ARBA" id="ARBA00023316"/>
    </source>
</evidence>
<dbReference type="GO" id="GO:0009252">
    <property type="term" value="P:peptidoglycan biosynthetic process"/>
    <property type="evidence" value="ECO:0007669"/>
    <property type="project" value="UniProtKB-KW"/>
</dbReference>
<dbReference type="Gene3D" id="3.40.710.10">
    <property type="entry name" value="DD-peptidase/beta-lactamase superfamily"/>
    <property type="match status" value="1"/>
</dbReference>
<feature type="compositionally biased region" description="Basic and acidic residues" evidence="10">
    <location>
        <begin position="431"/>
        <end position="442"/>
    </location>
</feature>
<proteinExistence type="inferred from homology"/>
<reference evidence="12" key="1">
    <citation type="submission" date="2008-10" db="EMBL/GenBank/DDBJ databases">
        <title>Complete sequence of Desulfovibrio vulgaris str. 'Miyazaki F'.</title>
        <authorList>
            <person name="Lucas S."/>
            <person name="Copeland A."/>
            <person name="Lapidus A."/>
            <person name="Glavina del Rio T."/>
            <person name="Dalin E."/>
            <person name="Tice H."/>
            <person name="Bruce D."/>
            <person name="Goodwin L."/>
            <person name="Pitluck S."/>
            <person name="Sims D."/>
            <person name="Brettin T."/>
            <person name="Detter J.C."/>
            <person name="Han C."/>
            <person name="Larimer F."/>
            <person name="Land M."/>
            <person name="Hauser L."/>
            <person name="Kyrpides N."/>
            <person name="Mikhailova N."/>
            <person name="Hazen T.C."/>
            <person name="Richardson P."/>
        </authorList>
    </citation>
    <scope>NUCLEOTIDE SEQUENCE</scope>
    <source>
        <strain evidence="12">Miyazaki F</strain>
    </source>
</reference>
<dbReference type="EC" id="3.4.16.4" evidence="12"/>
<dbReference type="PRINTS" id="PR00725">
    <property type="entry name" value="DADACBPTASE1"/>
</dbReference>
<name>B8DKB4_NITV9</name>
<dbReference type="KEGG" id="dvm:DvMF_1122"/>
<feature type="compositionally biased region" description="Basic and acidic residues" evidence="10">
    <location>
        <begin position="472"/>
        <end position="481"/>
    </location>
</feature>
<dbReference type="GO" id="GO:0009002">
    <property type="term" value="F:serine-type D-Ala-D-Ala carboxypeptidase activity"/>
    <property type="evidence" value="ECO:0007669"/>
    <property type="project" value="UniProtKB-EC"/>
</dbReference>
<feature type="binding site" evidence="8">
    <location>
        <position position="268"/>
    </location>
    <ligand>
        <name>substrate</name>
    </ligand>
</feature>
<evidence type="ECO:0000256" key="9">
    <source>
        <dbReference type="RuleBase" id="RU004016"/>
    </source>
</evidence>
<dbReference type="STRING" id="883.DvMF_1122"/>
<feature type="compositionally biased region" description="Low complexity" evidence="10">
    <location>
        <begin position="390"/>
        <end position="430"/>
    </location>
</feature>
<keyword evidence="4" id="KW-0133">Cell shape</keyword>
<keyword evidence="6" id="KW-0961">Cell wall biogenesis/degradation</keyword>
<evidence type="ECO:0000313" key="12">
    <source>
        <dbReference type="EMBL" id="ACL08076.1"/>
    </source>
</evidence>
<sequence>MRMHSTVPGHTAQCPQHAAHRPAAHAAHATAPTAQTGLPGSTRQSGPARLSGIALLALAVAMLLAAPVAHASSHETLDVRSAMLLDMSTGRIIYEQNADEPIPPASLTKVLSMYVALDQVRAGKASLKDTVKVSRRAFSTGGSRMFLKQGETLTLDDLLEGMAVSSGNDASVATAEHIGGNVDNFVQMMNAKARALGMKNSVFRNPHGLPAAGQHTTARDMLALSRAYLAQYPEALRYHSTRYIKHNKVITTNKNPLLGNCEGADGLKTGWVFASGYNLISTVKRGKTRLLAVVLGAETTQARAQEVNRLVEAGFRSVAGGGKSVSTLLADMRPADYALNLHKTNSEAYAELRKTSKATKARKTSVAAAKASEDAKAATAQKKSKKKKAAATAEKATSAKTAQKTAPKAAKAAASAAPKATKAKAMAQAKQSERKAVAKAEDQEPGPKASRKKSSPTKSTADKTPAPGKKAAPREVADKQG</sequence>
<feature type="active site" description="Proton acceptor" evidence="7">
    <location>
        <position position="109"/>
    </location>
</feature>
<feature type="compositionally biased region" description="Low complexity" evidence="10">
    <location>
        <begin position="24"/>
        <end position="36"/>
    </location>
</feature>
<keyword evidence="2" id="KW-0732">Signal</keyword>
<evidence type="ECO:0000259" key="11">
    <source>
        <dbReference type="Pfam" id="PF00768"/>
    </source>
</evidence>
<keyword evidence="3 12" id="KW-0378">Hydrolase</keyword>
<dbReference type="InterPro" id="IPR018044">
    <property type="entry name" value="Peptidase_S11"/>
</dbReference>
<dbReference type="HOGENOM" id="CLU_027070_1_5_7"/>
<keyword evidence="12" id="KW-0121">Carboxypeptidase</keyword>
<feature type="active site" description="Acyl-ester intermediate" evidence="7">
    <location>
        <position position="106"/>
    </location>
</feature>
<dbReference type="PANTHER" id="PTHR21581:SF6">
    <property type="entry name" value="TRAFFICKING PROTEIN PARTICLE COMPLEX SUBUNIT 12"/>
    <property type="match status" value="1"/>
</dbReference>
<dbReference type="GO" id="GO:0008360">
    <property type="term" value="P:regulation of cell shape"/>
    <property type="evidence" value="ECO:0007669"/>
    <property type="project" value="UniProtKB-KW"/>
</dbReference>
<dbReference type="GO" id="GO:0006508">
    <property type="term" value="P:proteolysis"/>
    <property type="evidence" value="ECO:0007669"/>
    <property type="project" value="InterPro"/>
</dbReference>
<evidence type="ECO:0000256" key="3">
    <source>
        <dbReference type="ARBA" id="ARBA00022801"/>
    </source>
</evidence>
<dbReference type="eggNOG" id="COG1686">
    <property type="taxonomic scope" value="Bacteria"/>
</dbReference>
<evidence type="ECO:0000256" key="2">
    <source>
        <dbReference type="ARBA" id="ARBA00022729"/>
    </source>
</evidence>
<dbReference type="OrthoDB" id="9795979at2"/>
<evidence type="ECO:0000256" key="7">
    <source>
        <dbReference type="PIRSR" id="PIRSR618044-1"/>
    </source>
</evidence>
<evidence type="ECO:0000256" key="10">
    <source>
        <dbReference type="SAM" id="MobiDB-lite"/>
    </source>
</evidence>
<evidence type="ECO:0000256" key="8">
    <source>
        <dbReference type="PIRSR" id="PIRSR618044-2"/>
    </source>
</evidence>
<keyword evidence="12" id="KW-0645">Protease</keyword>
<dbReference type="MEROPS" id="S11.005"/>
<dbReference type="AlphaFoldDB" id="B8DKB4"/>
<organism evidence="12">
    <name type="scientific">Nitratidesulfovibrio vulgaris (strain DSM 19637 / Miyazaki F)</name>
    <name type="common">Desulfovibrio vulgaris</name>
    <dbReference type="NCBI Taxonomy" id="883"/>
    <lineage>
        <taxon>Bacteria</taxon>
        <taxon>Pseudomonadati</taxon>
        <taxon>Thermodesulfobacteriota</taxon>
        <taxon>Desulfovibrionia</taxon>
        <taxon>Desulfovibrionales</taxon>
        <taxon>Desulfovibrionaceae</taxon>
        <taxon>Nitratidesulfovibrio</taxon>
    </lineage>
</organism>
<evidence type="ECO:0000256" key="4">
    <source>
        <dbReference type="ARBA" id="ARBA00022960"/>
    </source>
</evidence>
<feature type="domain" description="Peptidase S11 D-alanyl-D-alanine carboxypeptidase A N-terminal" evidence="11">
    <location>
        <begin position="72"/>
        <end position="299"/>
    </location>
</feature>
<evidence type="ECO:0000256" key="1">
    <source>
        <dbReference type="ARBA" id="ARBA00007164"/>
    </source>
</evidence>
<dbReference type="Pfam" id="PF00768">
    <property type="entry name" value="Peptidase_S11"/>
    <property type="match status" value="1"/>
</dbReference>
<dbReference type="EMBL" id="CP001197">
    <property type="protein sequence ID" value="ACL08076.1"/>
    <property type="molecule type" value="Genomic_DNA"/>
</dbReference>
<feature type="region of interest" description="Disordered" evidence="10">
    <location>
        <begin position="356"/>
        <end position="481"/>
    </location>
</feature>
<dbReference type="SUPFAM" id="SSF56601">
    <property type="entry name" value="beta-lactamase/transpeptidase-like"/>
    <property type="match status" value="1"/>
</dbReference>
<feature type="region of interest" description="Disordered" evidence="10">
    <location>
        <begin position="1"/>
        <end position="45"/>
    </location>
</feature>
<dbReference type="PANTHER" id="PTHR21581">
    <property type="entry name" value="D-ALANYL-D-ALANINE CARBOXYPEPTIDASE"/>
    <property type="match status" value="1"/>
</dbReference>
<dbReference type="GO" id="GO:0071555">
    <property type="term" value="P:cell wall organization"/>
    <property type="evidence" value="ECO:0007669"/>
    <property type="project" value="UniProtKB-KW"/>
</dbReference>